<accession>A0A0W7WKN0</accession>
<organism evidence="1 2">
    <name type="scientific">Pseudoponticoccus marisrubri</name>
    <dbReference type="NCBI Taxonomy" id="1685382"/>
    <lineage>
        <taxon>Bacteria</taxon>
        <taxon>Pseudomonadati</taxon>
        <taxon>Pseudomonadota</taxon>
        <taxon>Alphaproteobacteria</taxon>
        <taxon>Rhodobacterales</taxon>
        <taxon>Roseobacteraceae</taxon>
        <taxon>Pseudoponticoccus</taxon>
    </lineage>
</organism>
<sequence length="210" mass="23198">MRENAVVWVSALLHDTRNFAAFEGVEPDKDMPALMRVKALNESGRPLVADAFFTTTRAKTRRAPKLSDLMLITDGFVLVSARLMAVLSRFDLVDGGFHATRLLAAEGDTQLANGYAYWNFGNHKKTFVPDQSPAVTPSLNGPDKSQPTSWFPPASIRDHEITLSAQGCAGPDVWTEWRLRGCVFFSDPLVQALRDADLDAPFGFRACRIV</sequence>
<comment type="caution">
    <text evidence="1">The sequence shown here is derived from an EMBL/GenBank/DDBJ whole genome shotgun (WGS) entry which is preliminary data.</text>
</comment>
<keyword evidence="2" id="KW-1185">Reference proteome</keyword>
<dbReference type="RefSeq" id="WP_058861818.1">
    <property type="nucleotide sequence ID" value="NZ_LPXO01000004.1"/>
</dbReference>
<name>A0A0W7WKN0_9RHOB</name>
<dbReference type="STRING" id="1685382.AVJ23_08860"/>
<proteinExistence type="predicted"/>
<reference evidence="1 2" key="1">
    <citation type="submission" date="2015-12" db="EMBL/GenBank/DDBJ databases">
        <authorList>
            <person name="Shamseldin A."/>
            <person name="Moawad H."/>
            <person name="Abd El-Rahim W.M."/>
            <person name="Sadowsky M.J."/>
        </authorList>
    </citation>
    <scope>NUCLEOTIDE SEQUENCE [LARGE SCALE GENOMIC DNA]</scope>
    <source>
        <strain evidence="1 2">SJ5A-1</strain>
    </source>
</reference>
<dbReference type="OrthoDB" id="7675848at2"/>
<protein>
    <submittedName>
        <fullName evidence="1">Uncharacterized protein</fullName>
    </submittedName>
</protein>
<dbReference type="AlphaFoldDB" id="A0A0W7WKN0"/>
<dbReference type="EMBL" id="LPXO01000004">
    <property type="protein sequence ID" value="KUF11154.1"/>
    <property type="molecule type" value="Genomic_DNA"/>
</dbReference>
<gene>
    <name evidence="1" type="ORF">AVJ23_08860</name>
</gene>
<dbReference type="Proteomes" id="UP000054396">
    <property type="component" value="Unassembled WGS sequence"/>
</dbReference>
<evidence type="ECO:0000313" key="1">
    <source>
        <dbReference type="EMBL" id="KUF11154.1"/>
    </source>
</evidence>
<evidence type="ECO:0000313" key="2">
    <source>
        <dbReference type="Proteomes" id="UP000054396"/>
    </source>
</evidence>